<evidence type="ECO:0000256" key="2">
    <source>
        <dbReference type="ARBA" id="ARBA00022448"/>
    </source>
</evidence>
<dbReference type="EMBL" id="FMTT01000001">
    <property type="protein sequence ID" value="SCW28960.1"/>
    <property type="molecule type" value="Genomic_DNA"/>
</dbReference>
<dbReference type="InterPro" id="IPR020846">
    <property type="entry name" value="MFS_dom"/>
</dbReference>
<feature type="transmembrane region" description="Helical" evidence="7">
    <location>
        <begin position="161"/>
        <end position="182"/>
    </location>
</feature>
<feature type="transmembrane region" description="Helical" evidence="7">
    <location>
        <begin position="43"/>
        <end position="66"/>
    </location>
</feature>
<dbReference type="InterPro" id="IPR036259">
    <property type="entry name" value="MFS_trans_sf"/>
</dbReference>
<feature type="transmembrane region" description="Helical" evidence="7">
    <location>
        <begin position="73"/>
        <end position="91"/>
    </location>
</feature>
<evidence type="ECO:0000259" key="8">
    <source>
        <dbReference type="PROSITE" id="PS50850"/>
    </source>
</evidence>
<evidence type="ECO:0000256" key="3">
    <source>
        <dbReference type="ARBA" id="ARBA00022475"/>
    </source>
</evidence>
<dbReference type="GO" id="GO:0022857">
    <property type="term" value="F:transmembrane transporter activity"/>
    <property type="evidence" value="ECO:0007669"/>
    <property type="project" value="InterPro"/>
</dbReference>
<keyword evidence="4 7" id="KW-0812">Transmembrane</keyword>
<evidence type="ECO:0000313" key="10">
    <source>
        <dbReference type="Proteomes" id="UP000198601"/>
    </source>
</evidence>
<dbReference type="SUPFAM" id="SSF103473">
    <property type="entry name" value="MFS general substrate transporter"/>
    <property type="match status" value="1"/>
</dbReference>
<reference evidence="10" key="1">
    <citation type="submission" date="2016-10" db="EMBL/GenBank/DDBJ databases">
        <authorList>
            <person name="Varghese N."/>
            <person name="Submissions S."/>
        </authorList>
    </citation>
    <scope>NUCLEOTIDE SEQUENCE [LARGE SCALE GENOMIC DNA]</scope>
    <source>
        <strain evidence="10">CGMCC 1.8946</strain>
    </source>
</reference>
<dbReference type="STRING" id="624147.SAMN04487970_1001309"/>
<keyword evidence="6 7" id="KW-0472">Membrane</keyword>
<name>A0A1G4P9J2_9BACL</name>
<evidence type="ECO:0000256" key="6">
    <source>
        <dbReference type="ARBA" id="ARBA00023136"/>
    </source>
</evidence>
<organism evidence="9 10">
    <name type="scientific">Paenibacillus tianmuensis</name>
    <dbReference type="NCBI Taxonomy" id="624147"/>
    <lineage>
        <taxon>Bacteria</taxon>
        <taxon>Bacillati</taxon>
        <taxon>Bacillota</taxon>
        <taxon>Bacilli</taxon>
        <taxon>Bacillales</taxon>
        <taxon>Paenibacillaceae</taxon>
        <taxon>Paenibacillus</taxon>
    </lineage>
</organism>
<evidence type="ECO:0000256" key="5">
    <source>
        <dbReference type="ARBA" id="ARBA00022989"/>
    </source>
</evidence>
<keyword evidence="5 7" id="KW-1133">Transmembrane helix</keyword>
<dbReference type="InterPro" id="IPR050189">
    <property type="entry name" value="MFS_Efflux_Transporters"/>
</dbReference>
<dbReference type="Proteomes" id="UP000198601">
    <property type="component" value="Unassembled WGS sequence"/>
</dbReference>
<dbReference type="GO" id="GO:0005886">
    <property type="term" value="C:plasma membrane"/>
    <property type="evidence" value="ECO:0007669"/>
    <property type="project" value="UniProtKB-SubCell"/>
</dbReference>
<evidence type="ECO:0000256" key="4">
    <source>
        <dbReference type="ARBA" id="ARBA00022692"/>
    </source>
</evidence>
<feature type="transmembrane region" description="Helical" evidence="7">
    <location>
        <begin position="203"/>
        <end position="226"/>
    </location>
</feature>
<dbReference type="InterPro" id="IPR011701">
    <property type="entry name" value="MFS"/>
</dbReference>
<feature type="domain" description="Major facilitator superfamily (MFS) profile" evidence="8">
    <location>
        <begin position="8"/>
        <end position="254"/>
    </location>
</feature>
<evidence type="ECO:0000256" key="7">
    <source>
        <dbReference type="SAM" id="Phobius"/>
    </source>
</evidence>
<feature type="transmembrane region" description="Helical" evidence="7">
    <location>
        <begin position="103"/>
        <end position="124"/>
    </location>
</feature>
<dbReference type="PROSITE" id="PS50850">
    <property type="entry name" value="MFS"/>
    <property type="match status" value="1"/>
</dbReference>
<dbReference type="AlphaFoldDB" id="A0A1G4P9J2"/>
<proteinExistence type="predicted"/>
<comment type="subcellular location">
    <subcellularLocation>
        <location evidence="1">Cell membrane</location>
        <topology evidence="1">Multi-pass membrane protein</topology>
    </subcellularLocation>
</comment>
<protein>
    <submittedName>
        <fullName evidence="9">Major Facilitator Superfamily protein</fullName>
    </submittedName>
</protein>
<dbReference type="Gene3D" id="1.20.1250.20">
    <property type="entry name" value="MFS general substrate transporter like domains"/>
    <property type="match status" value="1"/>
</dbReference>
<gene>
    <name evidence="9" type="ORF">SAMN04487970_1001309</name>
</gene>
<accession>A0A1G4P9J2</accession>
<keyword evidence="3" id="KW-1003">Cell membrane</keyword>
<evidence type="ECO:0000313" key="9">
    <source>
        <dbReference type="EMBL" id="SCW28960.1"/>
    </source>
</evidence>
<keyword evidence="10" id="KW-1185">Reference proteome</keyword>
<dbReference type="Pfam" id="PF07690">
    <property type="entry name" value="MFS_1"/>
    <property type="match status" value="1"/>
</dbReference>
<evidence type="ECO:0000256" key="1">
    <source>
        <dbReference type="ARBA" id="ARBA00004651"/>
    </source>
</evidence>
<dbReference type="CDD" id="cd17324">
    <property type="entry name" value="MFS_NepI_like"/>
    <property type="match status" value="1"/>
</dbReference>
<keyword evidence="2" id="KW-0813">Transport</keyword>
<dbReference type="PANTHER" id="PTHR43124:SF3">
    <property type="entry name" value="CHLORAMPHENICOL EFFLUX PUMP RV0191"/>
    <property type="match status" value="1"/>
</dbReference>
<feature type="transmembrane region" description="Helical" evidence="7">
    <location>
        <begin position="7"/>
        <end position="31"/>
    </location>
</feature>
<sequence>MNKINPLLIIVLALGVFGIITTEMGIIGVLPQVTQKFNISASQAGWLVSIFALVVAVSGPFLTLLASGMNRKFILLTAVLLFAISNIVYAFTTRFDVMLAFRIIPAMVHPAFFSVALVTAASLVSLEKSGQAVTKVFAGITVGFAFGVPLTSYLAERVSLEAAFLFGAVVSLVAFIGIWAWLPSMPVQAKLSSGAQLSILRKPALWLNIAAVTSIFAAMFSVYSYFAEYRTSFPYKRLLDQYDADDLWSDYDFG</sequence>
<feature type="transmembrane region" description="Helical" evidence="7">
    <location>
        <begin position="136"/>
        <end position="155"/>
    </location>
</feature>
<dbReference type="PANTHER" id="PTHR43124">
    <property type="entry name" value="PURINE EFFLUX PUMP PBUE"/>
    <property type="match status" value="1"/>
</dbReference>